<feature type="transmembrane region" description="Helical" evidence="13">
    <location>
        <begin position="28"/>
        <end position="49"/>
    </location>
</feature>
<feature type="binding site" description="axial binding residue" evidence="11">
    <location>
        <position position="489"/>
    </location>
    <ligand>
        <name>heme</name>
        <dbReference type="ChEBI" id="CHEBI:30413"/>
    </ligand>
    <ligandPart>
        <name>Fe</name>
        <dbReference type="ChEBI" id="CHEBI:18248"/>
    </ligandPart>
</feature>
<evidence type="ECO:0000313" key="14">
    <source>
        <dbReference type="EMBL" id="QNS29980.1"/>
    </source>
</evidence>
<keyword evidence="9 12" id="KW-0503">Monooxygenase</keyword>
<evidence type="ECO:0000256" key="3">
    <source>
        <dbReference type="ARBA" id="ARBA00022617"/>
    </source>
</evidence>
<evidence type="ECO:0000256" key="10">
    <source>
        <dbReference type="ARBA" id="ARBA00023136"/>
    </source>
</evidence>
<dbReference type="GO" id="GO:0020037">
    <property type="term" value="F:heme binding"/>
    <property type="evidence" value="ECO:0007669"/>
    <property type="project" value="InterPro"/>
</dbReference>
<evidence type="ECO:0000256" key="6">
    <source>
        <dbReference type="ARBA" id="ARBA00022989"/>
    </source>
</evidence>
<gene>
    <name evidence="14" type="primary">CYP714A41</name>
</gene>
<name>A0A7L7RB76_NOTNI</name>
<dbReference type="PRINTS" id="PR00385">
    <property type="entry name" value="P450"/>
</dbReference>
<organism evidence="14">
    <name type="scientific">Nothapodytes nimmoniana</name>
    <name type="common">Nothapodytes foetida</name>
    <dbReference type="NCBI Taxonomy" id="159386"/>
    <lineage>
        <taxon>Eukaryota</taxon>
        <taxon>Viridiplantae</taxon>
        <taxon>Streptophyta</taxon>
        <taxon>Embryophyta</taxon>
        <taxon>Tracheophyta</taxon>
        <taxon>Spermatophyta</taxon>
        <taxon>Magnoliopsida</taxon>
        <taxon>eudicotyledons</taxon>
        <taxon>Gunneridae</taxon>
        <taxon>Pentapetalae</taxon>
        <taxon>asterids</taxon>
        <taxon>lamiids</taxon>
        <taxon>Icacinales</taxon>
        <taxon>Icacinaceae</taxon>
        <taxon>Nothapodytes</taxon>
    </lineage>
</organism>
<evidence type="ECO:0000256" key="7">
    <source>
        <dbReference type="ARBA" id="ARBA00023002"/>
    </source>
</evidence>
<comment type="similarity">
    <text evidence="2 12">Belongs to the cytochrome P450 family.</text>
</comment>
<dbReference type="GO" id="GO:0016705">
    <property type="term" value="F:oxidoreductase activity, acting on paired donors, with incorporation or reduction of molecular oxygen"/>
    <property type="evidence" value="ECO:0007669"/>
    <property type="project" value="InterPro"/>
</dbReference>
<evidence type="ECO:0000256" key="1">
    <source>
        <dbReference type="ARBA" id="ARBA00004370"/>
    </source>
</evidence>
<keyword evidence="3 11" id="KW-0349">Heme</keyword>
<dbReference type="PANTHER" id="PTHR24282:SF36">
    <property type="entry name" value="CYTOCHROME P450 714A1-RELATED"/>
    <property type="match status" value="1"/>
</dbReference>
<keyword evidence="10 13" id="KW-0472">Membrane</keyword>
<evidence type="ECO:0000256" key="12">
    <source>
        <dbReference type="RuleBase" id="RU000461"/>
    </source>
</evidence>
<keyword evidence="4 13" id="KW-0812">Transmembrane</keyword>
<dbReference type="GO" id="GO:0016020">
    <property type="term" value="C:membrane"/>
    <property type="evidence" value="ECO:0007669"/>
    <property type="project" value="UniProtKB-SubCell"/>
</dbReference>
<dbReference type="AlphaFoldDB" id="A0A7L7RB76"/>
<dbReference type="InterPro" id="IPR050665">
    <property type="entry name" value="Cytochrome_P450_Monooxygen"/>
</dbReference>
<evidence type="ECO:0000256" key="13">
    <source>
        <dbReference type="SAM" id="Phobius"/>
    </source>
</evidence>
<dbReference type="SUPFAM" id="SSF48264">
    <property type="entry name" value="Cytochrome P450"/>
    <property type="match status" value="1"/>
</dbReference>
<keyword evidence="8 11" id="KW-0408">Iron</keyword>
<evidence type="ECO:0000256" key="11">
    <source>
        <dbReference type="PIRSR" id="PIRSR602401-1"/>
    </source>
</evidence>
<dbReference type="InterPro" id="IPR001128">
    <property type="entry name" value="Cyt_P450"/>
</dbReference>
<keyword evidence="7 12" id="KW-0560">Oxidoreductase</keyword>
<dbReference type="GO" id="GO:0004497">
    <property type="term" value="F:monooxygenase activity"/>
    <property type="evidence" value="ECO:0007669"/>
    <property type="project" value="UniProtKB-KW"/>
</dbReference>
<evidence type="ECO:0000256" key="5">
    <source>
        <dbReference type="ARBA" id="ARBA00022723"/>
    </source>
</evidence>
<dbReference type="InterPro" id="IPR002401">
    <property type="entry name" value="Cyt_P450_E_grp-I"/>
</dbReference>
<dbReference type="Pfam" id="PF00067">
    <property type="entry name" value="p450"/>
    <property type="match status" value="1"/>
</dbReference>
<keyword evidence="6 13" id="KW-1133">Transmembrane helix</keyword>
<evidence type="ECO:0000256" key="8">
    <source>
        <dbReference type="ARBA" id="ARBA00023004"/>
    </source>
</evidence>
<proteinExistence type="evidence at transcript level"/>
<comment type="cofactor">
    <cofactor evidence="11">
        <name>heme</name>
        <dbReference type="ChEBI" id="CHEBI:30413"/>
    </cofactor>
</comment>
<dbReference type="Gene3D" id="1.10.630.10">
    <property type="entry name" value="Cytochrome P450"/>
    <property type="match status" value="1"/>
</dbReference>
<dbReference type="PANTHER" id="PTHR24282">
    <property type="entry name" value="CYTOCHROME P450 FAMILY MEMBER"/>
    <property type="match status" value="1"/>
</dbReference>
<evidence type="ECO:0000256" key="2">
    <source>
        <dbReference type="ARBA" id="ARBA00010617"/>
    </source>
</evidence>
<accession>A0A7L7RB76</accession>
<reference evidence="14" key="1">
    <citation type="journal article" date="2020" name="Genome">
        <title>Transcriptome-wide identification and characterization of cytochrome P450s from Nothapodytes nimmoniana and their phylogenomic analysis revealed candidate cytochrome P450s involved in camptothecin biosynthetic pathway.</title>
        <authorList>
            <person name="Godbole R.C."/>
            <person name="Pable A.A."/>
            <person name="Barvkar V.T."/>
        </authorList>
    </citation>
    <scope>NUCLEOTIDE SEQUENCE</scope>
</reference>
<dbReference type="GO" id="GO:0005506">
    <property type="term" value="F:iron ion binding"/>
    <property type="evidence" value="ECO:0007669"/>
    <property type="project" value="InterPro"/>
</dbReference>
<dbReference type="InterPro" id="IPR036396">
    <property type="entry name" value="Cyt_P450_sf"/>
</dbReference>
<dbReference type="PRINTS" id="PR00463">
    <property type="entry name" value="EP450I"/>
</dbReference>
<sequence>MKDLLLSLLLVVIIPLSCVVSTFVMENFFLLGFLALSSLFLYLFCLLWLKPQRLRWKLGRQGIRGPQPSFPYGSVPEMQKIQSGVLKKAAASSYAGEFVAHDYTSTLFPYFEQWRKEYGSIYTYSTGNKQHLYVNHPDLVKDMNQSFTLDLGKPQYVTKRLAPMLGNGILRSNGQIWAQQRKIVAPEFFLDRVKGMMGLMLESAQPLMKKWEACIDAHGGRLAEIRVEEDLRSVSADVISRACFGSSYFKGKEIFTKLRTLQKTISNQSVLFGVPTFGFLQTRKQKEVKGLEKEIESLIWEAIKERERECLGVEKDLLQSILEAAINDLHYVDKELSRRFIVDNCKNIYFAGHESTAVAASWCLMLLALHPEWQDRVRQEMDKVCSDGILTADSLPKLKMVTMVIQETLRLYPPAAFVSREALEETQIGHILVPKGVCVWTLIPTLHRDPEIWGSDANEFKPERFANGVFNACKVPQVYVPFGLGPRLCLGKNFALVQLKVVLSLIISKFSFSLSPNYRHFPAYRMIVEPGNGVQVLVQRLK</sequence>
<dbReference type="PROSITE" id="PS00086">
    <property type="entry name" value="CYTOCHROME_P450"/>
    <property type="match status" value="1"/>
</dbReference>
<protein>
    <submittedName>
        <fullName evidence="14">Cytochrome P450</fullName>
    </submittedName>
</protein>
<evidence type="ECO:0000256" key="4">
    <source>
        <dbReference type="ARBA" id="ARBA00022692"/>
    </source>
</evidence>
<comment type="subcellular location">
    <subcellularLocation>
        <location evidence="1">Membrane</location>
    </subcellularLocation>
</comment>
<keyword evidence="5 11" id="KW-0479">Metal-binding</keyword>
<dbReference type="InterPro" id="IPR017972">
    <property type="entry name" value="Cyt_P450_CS"/>
</dbReference>
<evidence type="ECO:0000256" key="9">
    <source>
        <dbReference type="ARBA" id="ARBA00023033"/>
    </source>
</evidence>
<dbReference type="EMBL" id="MN168826">
    <property type="protein sequence ID" value="QNS29980.1"/>
    <property type="molecule type" value="mRNA"/>
</dbReference>